<dbReference type="PIRSF" id="PIRSF017082">
    <property type="entry name" value="YflP"/>
    <property type="match status" value="1"/>
</dbReference>
<feature type="chain" id="PRO_5045882180" evidence="2">
    <location>
        <begin position="33"/>
        <end position="332"/>
    </location>
</feature>
<evidence type="ECO:0000313" key="4">
    <source>
        <dbReference type="Proteomes" id="UP001180487"/>
    </source>
</evidence>
<comment type="similarity">
    <text evidence="1">Belongs to the UPF0065 (bug) family.</text>
</comment>
<dbReference type="EMBL" id="JAVDXT010000006">
    <property type="protein sequence ID" value="MDR7380076.1"/>
    <property type="molecule type" value="Genomic_DNA"/>
</dbReference>
<dbReference type="SUPFAM" id="SSF53850">
    <property type="entry name" value="Periplasmic binding protein-like II"/>
    <property type="match status" value="1"/>
</dbReference>
<accession>A0ABU2CFL2</accession>
<dbReference type="PANTHER" id="PTHR42928:SF5">
    <property type="entry name" value="BLR1237 PROTEIN"/>
    <property type="match status" value="1"/>
</dbReference>
<dbReference type="Gene3D" id="3.40.190.150">
    <property type="entry name" value="Bordetella uptake gene, domain 1"/>
    <property type="match status" value="1"/>
</dbReference>
<evidence type="ECO:0000256" key="1">
    <source>
        <dbReference type="ARBA" id="ARBA00006987"/>
    </source>
</evidence>
<reference evidence="3 4" key="1">
    <citation type="submission" date="2023-07" db="EMBL/GenBank/DDBJ databases">
        <title>Sorghum-associated microbial communities from plants grown in Nebraska, USA.</title>
        <authorList>
            <person name="Schachtman D."/>
        </authorList>
    </citation>
    <scope>NUCLEOTIDE SEQUENCE [LARGE SCALE GENOMIC DNA]</scope>
    <source>
        <strain evidence="3 4">BE313</strain>
    </source>
</reference>
<dbReference type="CDD" id="cd13578">
    <property type="entry name" value="PBP2_Bug27"/>
    <property type="match status" value="1"/>
</dbReference>
<organism evidence="3 4">
    <name type="scientific">Rhodoferax ferrireducens</name>
    <dbReference type="NCBI Taxonomy" id="192843"/>
    <lineage>
        <taxon>Bacteria</taxon>
        <taxon>Pseudomonadati</taxon>
        <taxon>Pseudomonadota</taxon>
        <taxon>Betaproteobacteria</taxon>
        <taxon>Burkholderiales</taxon>
        <taxon>Comamonadaceae</taxon>
        <taxon>Rhodoferax</taxon>
    </lineage>
</organism>
<proteinExistence type="inferred from homology"/>
<dbReference type="InterPro" id="IPR006311">
    <property type="entry name" value="TAT_signal"/>
</dbReference>
<dbReference type="Proteomes" id="UP001180487">
    <property type="component" value="Unassembled WGS sequence"/>
</dbReference>
<gene>
    <name evidence="3" type="ORF">J2X19_004778</name>
</gene>
<dbReference type="Pfam" id="PF03401">
    <property type="entry name" value="TctC"/>
    <property type="match status" value="1"/>
</dbReference>
<dbReference type="RefSeq" id="WP_310376984.1">
    <property type="nucleotide sequence ID" value="NZ_JAVDXT010000006.1"/>
</dbReference>
<dbReference type="PROSITE" id="PS51318">
    <property type="entry name" value="TAT"/>
    <property type="match status" value="1"/>
</dbReference>
<dbReference type="Gene3D" id="3.40.190.10">
    <property type="entry name" value="Periplasmic binding protein-like II"/>
    <property type="match status" value="1"/>
</dbReference>
<keyword evidence="3" id="KW-0675">Receptor</keyword>
<dbReference type="InterPro" id="IPR005064">
    <property type="entry name" value="BUG"/>
</dbReference>
<comment type="caution">
    <text evidence="3">The sequence shown here is derived from an EMBL/GenBank/DDBJ whole genome shotgun (WGS) entry which is preliminary data.</text>
</comment>
<evidence type="ECO:0000313" key="3">
    <source>
        <dbReference type="EMBL" id="MDR7380076.1"/>
    </source>
</evidence>
<evidence type="ECO:0000256" key="2">
    <source>
        <dbReference type="SAM" id="SignalP"/>
    </source>
</evidence>
<keyword evidence="2" id="KW-0732">Signal</keyword>
<sequence length="332" mass="34154">MHLTPFHATRRRLIASGILASTLAAAGGLAQAADFPDRPLTLVAPYPAGGAADVLARILGKTLQEQLGQPVVVENKPGAGTAIGAAYVANAKPDGYTLLISSNSTFTLNPALQPKLSYDAAKGFDAIGIVGSVALAVLVNPNVKATNVQQLVAAAKAKPDDFVYGSFGNGTSSNFAGAMFNSATGLKMTHVPYKGSAPLMTDLIGGQIPVSFDTVVAASQQLKSGKVRVLAVATAKRSALLPDVPTVSEAGFPGVDMNAWLALVAPHGLPPAVKARLEKALAAVMASPDTQEKMKQAGFEPGYSAVADWPGMVTADIAKMKAIAERSQIKIE</sequence>
<dbReference type="PANTHER" id="PTHR42928">
    <property type="entry name" value="TRICARBOXYLATE-BINDING PROTEIN"/>
    <property type="match status" value="1"/>
</dbReference>
<dbReference type="InterPro" id="IPR042100">
    <property type="entry name" value="Bug_dom1"/>
</dbReference>
<keyword evidence="4" id="KW-1185">Reference proteome</keyword>
<name>A0ABU2CFL2_9BURK</name>
<feature type="signal peptide" evidence="2">
    <location>
        <begin position="1"/>
        <end position="32"/>
    </location>
</feature>
<protein>
    <submittedName>
        <fullName evidence="3">Tripartite-type tricarboxylate transporter receptor subunit TctC</fullName>
    </submittedName>
</protein>